<dbReference type="Proteomes" id="UP000583929">
    <property type="component" value="Unassembled WGS sequence"/>
</dbReference>
<organism evidence="2 4">
    <name type="scientific">Cannabis sativa</name>
    <name type="common">Hemp</name>
    <name type="synonym">Marijuana</name>
    <dbReference type="NCBI Taxonomy" id="3483"/>
    <lineage>
        <taxon>Eukaryota</taxon>
        <taxon>Viridiplantae</taxon>
        <taxon>Streptophyta</taxon>
        <taxon>Embryophyta</taxon>
        <taxon>Tracheophyta</taxon>
        <taxon>Spermatophyta</taxon>
        <taxon>Magnoliopsida</taxon>
        <taxon>eudicotyledons</taxon>
        <taxon>Gunneridae</taxon>
        <taxon>Pentapetalae</taxon>
        <taxon>rosids</taxon>
        <taxon>fabids</taxon>
        <taxon>Rosales</taxon>
        <taxon>Cannabaceae</taxon>
        <taxon>Cannabis</taxon>
    </lineage>
</organism>
<reference evidence="4 5" key="1">
    <citation type="journal article" date="2020" name="bioRxiv">
        <title>Sequence and annotation of 42 cannabis genomes reveals extensive copy number variation in cannabinoid synthesis and pathogen resistance genes.</title>
        <authorList>
            <person name="Mckernan K.J."/>
            <person name="Helbert Y."/>
            <person name="Kane L.T."/>
            <person name="Ebling H."/>
            <person name="Zhang L."/>
            <person name="Liu B."/>
            <person name="Eaton Z."/>
            <person name="Mclaughlin S."/>
            <person name="Kingan S."/>
            <person name="Baybayan P."/>
            <person name="Concepcion G."/>
            <person name="Jordan M."/>
            <person name="Riva A."/>
            <person name="Barbazuk W."/>
            <person name="Harkins T."/>
        </authorList>
    </citation>
    <scope>NUCLEOTIDE SEQUENCE [LARGE SCALE GENOMIC DNA]</scope>
    <source>
        <strain evidence="4 5">cv. Jamaican Lion 4</strain>
        <strain evidence="3">Father</strain>
        <strain evidence="2">Mother</strain>
        <tissue evidence="2">Leaf</tissue>
    </source>
</reference>
<evidence type="ECO:0000313" key="5">
    <source>
        <dbReference type="Proteomes" id="UP000583929"/>
    </source>
</evidence>
<dbReference type="EMBL" id="JAATIP010000296">
    <property type="protein sequence ID" value="KAF4353384.1"/>
    <property type="molecule type" value="Genomic_DNA"/>
</dbReference>
<protein>
    <submittedName>
        <fullName evidence="2">Uncharacterized protein</fullName>
    </submittedName>
</protein>
<gene>
    <name evidence="2" type="ORF">F8388_019126</name>
    <name evidence="3" type="ORF">G4B88_003884</name>
</gene>
<comment type="caution">
    <text evidence="2">The sequence shown here is derived from an EMBL/GenBank/DDBJ whole genome shotgun (WGS) entry which is preliminary data.</text>
</comment>
<name>A0A7J6E4U7_CANSA</name>
<proteinExistence type="predicted"/>
<dbReference type="Proteomes" id="UP000525078">
    <property type="component" value="Unassembled WGS sequence"/>
</dbReference>
<accession>A0A7J6E4U7</accession>
<keyword evidence="5" id="KW-1185">Reference proteome</keyword>
<feature type="compositionally biased region" description="Basic and acidic residues" evidence="1">
    <location>
        <begin position="15"/>
        <end position="29"/>
    </location>
</feature>
<evidence type="ECO:0000256" key="1">
    <source>
        <dbReference type="SAM" id="MobiDB-lite"/>
    </source>
</evidence>
<evidence type="ECO:0000313" key="2">
    <source>
        <dbReference type="EMBL" id="KAF4353384.1"/>
    </source>
</evidence>
<dbReference type="EMBL" id="JAATIQ010000353">
    <property type="protein sequence ID" value="KAF4360314.1"/>
    <property type="molecule type" value="Genomic_DNA"/>
</dbReference>
<sequence>MSVASLSKVVHNLKPHQEVNDLIPSHEARNSSLEESSPPKVESPTLVGPPSLKKSYKPIVPTYVPPPPFLSRLKKSKKEEPIKEILETLPNIEVKISCLEEIKEETHCANILKELCPNEKKLNGGEKVILT</sequence>
<evidence type="ECO:0000313" key="3">
    <source>
        <dbReference type="EMBL" id="KAF4360314.1"/>
    </source>
</evidence>
<evidence type="ECO:0000313" key="4">
    <source>
        <dbReference type="Proteomes" id="UP000525078"/>
    </source>
</evidence>
<feature type="region of interest" description="Disordered" evidence="1">
    <location>
        <begin position="15"/>
        <end position="49"/>
    </location>
</feature>
<dbReference type="AlphaFoldDB" id="A0A7J6E4U7"/>